<protein>
    <submittedName>
        <fullName evidence="1">Uncharacterized protein</fullName>
    </submittedName>
</protein>
<evidence type="ECO:0000313" key="1">
    <source>
        <dbReference type="EMBL" id="VYU56985.1"/>
    </source>
</evidence>
<gene>
    <name evidence="1" type="ORF">PCLFYP37_00283</name>
</gene>
<accession>A0A6N3FY34</accession>
<organism evidence="1">
    <name type="scientific">Paraprevotella clara</name>
    <dbReference type="NCBI Taxonomy" id="454154"/>
    <lineage>
        <taxon>Bacteria</taxon>
        <taxon>Pseudomonadati</taxon>
        <taxon>Bacteroidota</taxon>
        <taxon>Bacteroidia</taxon>
        <taxon>Bacteroidales</taxon>
        <taxon>Prevotellaceae</taxon>
        <taxon>Paraprevotella</taxon>
    </lineage>
</organism>
<sequence length="402" mass="45771">MVVIKIGRGATQRIIWILALLILAGGLTVAFFHLRDKIFPSTTFELNDELGGNIFPSLILSTATTDTLIVAPTEKGALGNPKSGISIQITSPVKDARLHVEVAETPFFKRSVSEFILPEEGKAYTVYPDILWNYDALRNNTQAEPITVSVEVQIKDREASQRVRTFSVRSINECLIGYNDKKNRFHNTGVLFAAYVNEDSPLIDKILREALNTRIVNRFMGYQNKRKDYVDKQVYALWNVLQRRKFRYSSISYSSLSSNVVYSQRVRTLEDALASSQINCVDGSVLFASLLRAINIDPILVRIPGHMYVGYYTDRNHSQANFLETTMIGDIDLDDFFPEEKLDSTSEGKSQEEMSRLTFEKSKEYAHRKYSADSARIHTLPRQYMFLEISKALRRKIQPLGK</sequence>
<name>A0A6N3FY34_9BACT</name>
<dbReference type="RefSeq" id="WP_008619716.1">
    <property type="nucleotide sequence ID" value="NZ_AP025941.1"/>
</dbReference>
<dbReference type="GeneID" id="93557209"/>
<reference evidence="1" key="1">
    <citation type="submission" date="2019-11" db="EMBL/GenBank/DDBJ databases">
        <authorList>
            <person name="Feng L."/>
        </authorList>
    </citation>
    <scope>NUCLEOTIDE SEQUENCE</scope>
    <source>
        <strain evidence="1">PclaraLFYP37</strain>
    </source>
</reference>
<dbReference type="AlphaFoldDB" id="A0A6N3FY34"/>
<dbReference type="EMBL" id="CACRUT010000023">
    <property type="protein sequence ID" value="VYU56985.1"/>
    <property type="molecule type" value="Genomic_DNA"/>
</dbReference>
<proteinExistence type="predicted"/>